<sequence>MPSAMLRTASGNIVTEKENKPVKKPAYSKLIFPALLQLNKKGSRAHPTSVPALVKWMSLNYDLKDQRRAAQCIRKAVLEAVRQKRIKQIRQSFILTKTKTNKREGEKEKKMKRPQRKVEKKREGEKEGERVQSPRKRARREVDSSSESEADDQPTKKTPAVRRARVSKKAAEKSVVPAAAGLKYDHLWQYEHNGWKNYDVKASDTVEEIYLDYLQNRRGTDVRAVKSGEWEYMVDFLALKQTNIQHEAHTIRSIRRVPHEKTPDFVEVPRRNSRRKQVEGTLFSNTIVLMAIRHMILWRLSKTSHDTSSNHLSNGLGVISSTLSLGFLSVFVTDMSKPYNPKEVAVVTETYGSFPGGEWKIEHRDTNSILFVRLQDGGTFKGNHGAMVAMDTTIKLTGKVKFSFKKLFTGGQFTNSVYSGQGEALLSGSHLGDIFVQHLSSAEWYIGRHTYLASTGDITIDTKYFGAGGLFTGGLWTLIAKGSGSLFLSTFGAVLKRDLQPGEGFIVDNEHLVAWNCKFSLETLGGIMNSSKTGEGLVCRFEGPGTVYMQSKNPEAFAMYLNHWLPSKNN</sequence>
<dbReference type="Proteomes" id="UP000241769">
    <property type="component" value="Unassembled WGS sequence"/>
</dbReference>
<accession>A0A2P6NAS4</accession>
<dbReference type="InterPro" id="IPR036983">
    <property type="entry name" value="AIM24_sf"/>
</dbReference>
<dbReference type="InterPro" id="IPR037197">
    <property type="entry name" value="WWE_dom_sf"/>
</dbReference>
<dbReference type="InterPro" id="IPR016031">
    <property type="entry name" value="Trp_RNA-bd_attenuator-like_dom"/>
</dbReference>
<dbReference type="SUPFAM" id="SSF117839">
    <property type="entry name" value="WWE domain"/>
    <property type="match status" value="1"/>
</dbReference>
<dbReference type="PROSITE" id="PS50918">
    <property type="entry name" value="WWE"/>
    <property type="match status" value="1"/>
</dbReference>
<comment type="caution">
    <text evidence="4">The sequence shown here is derived from an EMBL/GenBank/DDBJ whole genome shotgun (WGS) entry which is preliminary data.</text>
</comment>
<dbReference type="GO" id="GO:0003677">
    <property type="term" value="F:DNA binding"/>
    <property type="evidence" value="ECO:0007669"/>
    <property type="project" value="InterPro"/>
</dbReference>
<dbReference type="InParanoid" id="A0A2P6NAS4"/>
<feature type="domain" description="H15" evidence="3">
    <location>
        <begin position="23"/>
        <end position="97"/>
    </location>
</feature>
<evidence type="ECO:0000259" key="2">
    <source>
        <dbReference type="PROSITE" id="PS50918"/>
    </source>
</evidence>
<dbReference type="PANTHER" id="PTHR43657:SF1">
    <property type="entry name" value="ALTERED INHERITANCE OF MITOCHONDRIA PROTEIN 24, MITOCHONDRIAL"/>
    <property type="match status" value="1"/>
</dbReference>
<dbReference type="Pfam" id="PF02825">
    <property type="entry name" value="WWE"/>
    <property type="match status" value="1"/>
</dbReference>
<dbReference type="Pfam" id="PF01987">
    <property type="entry name" value="AIM24"/>
    <property type="match status" value="1"/>
</dbReference>
<dbReference type="Gene3D" id="3.60.160.10">
    <property type="entry name" value="Mitochondrial biogenesis AIM24"/>
    <property type="match status" value="1"/>
</dbReference>
<evidence type="ECO:0000256" key="1">
    <source>
        <dbReference type="SAM" id="MobiDB-lite"/>
    </source>
</evidence>
<dbReference type="InterPro" id="IPR004170">
    <property type="entry name" value="WWE_dom"/>
</dbReference>
<dbReference type="GO" id="GO:0006334">
    <property type="term" value="P:nucleosome assembly"/>
    <property type="evidence" value="ECO:0007669"/>
    <property type="project" value="InterPro"/>
</dbReference>
<dbReference type="NCBIfam" id="TIGR00266">
    <property type="entry name" value="TIGR00266 family protein"/>
    <property type="match status" value="1"/>
</dbReference>
<proteinExistence type="predicted"/>
<dbReference type="AlphaFoldDB" id="A0A2P6NAS4"/>
<evidence type="ECO:0000259" key="3">
    <source>
        <dbReference type="PROSITE" id="PS51504"/>
    </source>
</evidence>
<dbReference type="OrthoDB" id="9987241at2759"/>
<feature type="region of interest" description="Disordered" evidence="1">
    <location>
        <begin position="97"/>
        <end position="169"/>
    </location>
</feature>
<evidence type="ECO:0000313" key="4">
    <source>
        <dbReference type="EMBL" id="PRP81055.1"/>
    </source>
</evidence>
<feature type="compositionally biased region" description="Basic and acidic residues" evidence="1">
    <location>
        <begin position="116"/>
        <end position="132"/>
    </location>
</feature>
<dbReference type="Gene3D" id="3.30.720.50">
    <property type="match status" value="1"/>
</dbReference>
<name>A0A2P6NAS4_9EUKA</name>
<dbReference type="InterPro" id="IPR005818">
    <property type="entry name" value="Histone_H1/H5_H15"/>
</dbReference>
<dbReference type="GO" id="GO:0000786">
    <property type="term" value="C:nucleosome"/>
    <property type="evidence" value="ECO:0007669"/>
    <property type="project" value="InterPro"/>
</dbReference>
<dbReference type="InterPro" id="IPR002838">
    <property type="entry name" value="AIM24"/>
</dbReference>
<dbReference type="SUPFAM" id="SSF51219">
    <property type="entry name" value="TRAP-like"/>
    <property type="match status" value="1"/>
</dbReference>
<dbReference type="PANTHER" id="PTHR43657">
    <property type="entry name" value="TRYPTOPHAN RNA-BINDING ATTENUATOR PROTEIN-LIKE PROTEIN"/>
    <property type="match status" value="1"/>
</dbReference>
<evidence type="ECO:0000313" key="5">
    <source>
        <dbReference type="Proteomes" id="UP000241769"/>
    </source>
</evidence>
<protein>
    <submittedName>
        <fullName evidence="4">Uncharacterized protein</fullName>
    </submittedName>
</protein>
<organism evidence="4 5">
    <name type="scientific">Planoprotostelium fungivorum</name>
    <dbReference type="NCBI Taxonomy" id="1890364"/>
    <lineage>
        <taxon>Eukaryota</taxon>
        <taxon>Amoebozoa</taxon>
        <taxon>Evosea</taxon>
        <taxon>Variosea</taxon>
        <taxon>Cavosteliida</taxon>
        <taxon>Cavosteliaceae</taxon>
        <taxon>Planoprotostelium</taxon>
    </lineage>
</organism>
<feature type="domain" description="WWE" evidence="2">
    <location>
        <begin position="172"/>
        <end position="256"/>
    </location>
</feature>
<gene>
    <name evidence="4" type="ORF">PROFUN_11133</name>
</gene>
<feature type="compositionally biased region" description="Basic residues" evidence="1">
    <location>
        <begin position="159"/>
        <end position="168"/>
    </location>
</feature>
<dbReference type="EMBL" id="MDYQ01000131">
    <property type="protein sequence ID" value="PRP81055.1"/>
    <property type="molecule type" value="Genomic_DNA"/>
</dbReference>
<keyword evidence="5" id="KW-1185">Reference proteome</keyword>
<dbReference type="PROSITE" id="PS51504">
    <property type="entry name" value="H15"/>
    <property type="match status" value="1"/>
</dbReference>
<reference evidence="4 5" key="1">
    <citation type="journal article" date="2018" name="Genome Biol. Evol.">
        <title>Multiple Roots of Fruiting Body Formation in Amoebozoa.</title>
        <authorList>
            <person name="Hillmann F."/>
            <person name="Forbes G."/>
            <person name="Novohradska S."/>
            <person name="Ferling I."/>
            <person name="Riege K."/>
            <person name="Groth M."/>
            <person name="Westermann M."/>
            <person name="Marz M."/>
            <person name="Spaller T."/>
            <person name="Winckler T."/>
            <person name="Schaap P."/>
            <person name="Glockner G."/>
        </authorList>
    </citation>
    <scope>NUCLEOTIDE SEQUENCE [LARGE SCALE GENOMIC DNA]</scope>
    <source>
        <strain evidence="4 5">Jena</strain>
    </source>
</reference>